<comment type="caution">
    <text evidence="1">The sequence shown here is derived from an EMBL/GenBank/DDBJ whole genome shotgun (WGS) entry which is preliminary data.</text>
</comment>
<evidence type="ECO:0000313" key="2">
    <source>
        <dbReference type="Proteomes" id="UP000607397"/>
    </source>
</evidence>
<dbReference type="Proteomes" id="UP000607397">
    <property type="component" value="Unassembled WGS sequence"/>
</dbReference>
<keyword evidence="2" id="KW-1185">Reference proteome</keyword>
<sequence>MAEAELNEVQWQLADAIARQLVLAETDFNELRKAIAYLRAYADRENAGKHFFDYLQTLARHGRRIGHSQQTQGYFEHIAEVCQQGLSVYQEDVHTMLQVLGWTARLMPYYLAAPPVGEVTLPTVPSARAAEVQAVQAAHEFVEGQTLSAVVIGIKGNKVTYELLGAIKLTEKEPKRFKTLSEGQAVTVVVKALKEDGSLKSVKCAD</sequence>
<accession>A0A8K1ZYH0</accession>
<name>A0A8K1ZYH0_9CYAN</name>
<evidence type="ECO:0000313" key="1">
    <source>
        <dbReference type="EMBL" id="NCJ07620.1"/>
    </source>
</evidence>
<organism evidence="1 2">
    <name type="scientific">Petrachloros mirabilis ULC683</name>
    <dbReference type="NCBI Taxonomy" id="2781853"/>
    <lineage>
        <taxon>Bacteria</taxon>
        <taxon>Bacillati</taxon>
        <taxon>Cyanobacteriota</taxon>
        <taxon>Cyanophyceae</taxon>
        <taxon>Synechococcales</taxon>
        <taxon>Petrachlorosaceae</taxon>
        <taxon>Petrachloros</taxon>
        <taxon>Petrachloros mirabilis</taxon>
    </lineage>
</organism>
<proteinExistence type="predicted"/>
<protein>
    <submittedName>
        <fullName evidence="1">Uncharacterized protein</fullName>
    </submittedName>
</protein>
<reference evidence="1" key="1">
    <citation type="submission" date="2019-12" db="EMBL/GenBank/DDBJ databases">
        <title>High-Quality draft genome sequences of three cyanobacteria isolated from the limestone walls of the Old Cathedral of Coimbra.</title>
        <authorList>
            <person name="Tiago I."/>
            <person name="Soares F."/>
            <person name="Portugal A."/>
        </authorList>
    </citation>
    <scope>NUCLEOTIDE SEQUENCE [LARGE SCALE GENOMIC DNA]</scope>
    <source>
        <strain evidence="1">C</strain>
    </source>
</reference>
<dbReference type="AlphaFoldDB" id="A0A8K1ZYH0"/>
<gene>
    <name evidence="1" type="ORF">GS597_14100</name>
</gene>
<dbReference type="EMBL" id="WVIC01000029">
    <property type="protein sequence ID" value="NCJ07620.1"/>
    <property type="molecule type" value="Genomic_DNA"/>
</dbReference>